<evidence type="ECO:0000313" key="2">
    <source>
        <dbReference type="WBParaSite" id="SMRG1_81310.1"/>
    </source>
</evidence>
<organism evidence="1 2">
    <name type="scientific">Schistosoma margrebowiei</name>
    <dbReference type="NCBI Taxonomy" id="48269"/>
    <lineage>
        <taxon>Eukaryota</taxon>
        <taxon>Metazoa</taxon>
        <taxon>Spiralia</taxon>
        <taxon>Lophotrochozoa</taxon>
        <taxon>Platyhelminthes</taxon>
        <taxon>Trematoda</taxon>
        <taxon>Digenea</taxon>
        <taxon>Strigeidida</taxon>
        <taxon>Schistosomatoidea</taxon>
        <taxon>Schistosomatidae</taxon>
        <taxon>Schistosoma</taxon>
    </lineage>
</organism>
<protein>
    <submittedName>
        <fullName evidence="2">Uncharacterized protein</fullName>
    </submittedName>
</protein>
<dbReference type="AlphaFoldDB" id="A0AA85AF43"/>
<reference evidence="2" key="1">
    <citation type="submission" date="2023-11" db="UniProtKB">
        <authorList>
            <consortium name="WormBaseParasite"/>
        </authorList>
    </citation>
    <scope>IDENTIFICATION</scope>
</reference>
<accession>A0AA85AF43</accession>
<proteinExistence type="predicted"/>
<evidence type="ECO:0000313" key="1">
    <source>
        <dbReference type="Proteomes" id="UP000050790"/>
    </source>
</evidence>
<name>A0AA85AF43_9TREM</name>
<sequence length="168" mass="20409">MRYSSVIYMIIIFSIIHPSIQDLYDWIKLQTLEFHRDQAKRQFNYAILQMDKSIDEMNYVKYQLIEDYPTEFESLTKYVSCTLKRMKSESLVKLTKKINLMESSVLKTCLDIDESFHQRVIFQSEYVRIRRSIEKVNTNLYLFNYYLIEYKFLSEIVNEFKIQIKEGK</sequence>
<dbReference type="WBParaSite" id="SMRG1_81310.1">
    <property type="protein sequence ID" value="SMRG1_81310.1"/>
    <property type="gene ID" value="SMRG1_81310"/>
</dbReference>
<dbReference type="Proteomes" id="UP000050790">
    <property type="component" value="Unassembled WGS sequence"/>
</dbReference>